<dbReference type="PANTHER" id="PTHR44533">
    <property type="entry name" value="DEAD/H RNA HELICASE, PUTATIVE-RELATED"/>
    <property type="match status" value="1"/>
</dbReference>
<sequence>MSSQKFSRREDDTGVLIYVAPTKALVNQIAAEIHARFTKKHPSNSGQSVWVIHTRDIRFNDLMKCQVLVTVPHMLQIMLLSPANAKTGAPRVKCIVFDEIYSIGQADDDLVWEQLLLLAPCRIIALSATVGNPTELADWISVTQKSLGIDLKLVQYGQRYSDLGKYFSTPPKKDQVPGASSNDT</sequence>
<dbReference type="Pfam" id="PF00270">
    <property type="entry name" value="DEAD"/>
    <property type="match status" value="1"/>
</dbReference>
<dbReference type="GO" id="GO:0003676">
    <property type="term" value="F:nucleic acid binding"/>
    <property type="evidence" value="ECO:0007669"/>
    <property type="project" value="InterPro"/>
</dbReference>
<name>A0A7R7VVG2_ASPCH</name>
<reference evidence="4" key="1">
    <citation type="submission" date="2021-01" db="EMBL/GenBank/DDBJ databases">
        <authorList>
            <consortium name="Aspergillus chevalieri M1 genome sequencing consortium"/>
            <person name="Kazuki M."/>
            <person name="Futagami T."/>
        </authorList>
    </citation>
    <scope>NUCLEOTIDE SEQUENCE</scope>
    <source>
        <strain evidence="4">M1</strain>
    </source>
</reference>
<dbReference type="PROSITE" id="PS51192">
    <property type="entry name" value="HELICASE_ATP_BIND_1"/>
    <property type="match status" value="1"/>
</dbReference>
<organism evidence="4 5">
    <name type="scientific">Aspergillus chevalieri</name>
    <name type="common">Eurotium chevalieri</name>
    <dbReference type="NCBI Taxonomy" id="182096"/>
    <lineage>
        <taxon>Eukaryota</taxon>
        <taxon>Fungi</taxon>
        <taxon>Dikarya</taxon>
        <taxon>Ascomycota</taxon>
        <taxon>Pezizomycotina</taxon>
        <taxon>Eurotiomycetes</taxon>
        <taxon>Eurotiomycetidae</taxon>
        <taxon>Eurotiales</taxon>
        <taxon>Aspergillaceae</taxon>
        <taxon>Aspergillus</taxon>
        <taxon>Aspergillus subgen. Aspergillus</taxon>
    </lineage>
</organism>
<accession>A0A7R7VVG2</accession>
<evidence type="ECO:0000313" key="5">
    <source>
        <dbReference type="Proteomes" id="UP000637239"/>
    </source>
</evidence>
<dbReference type="InterPro" id="IPR052431">
    <property type="entry name" value="SKI2_subfamily_helicases"/>
</dbReference>
<keyword evidence="5" id="KW-1185">Reference proteome</keyword>
<dbReference type="GO" id="GO:0004386">
    <property type="term" value="F:helicase activity"/>
    <property type="evidence" value="ECO:0007669"/>
    <property type="project" value="UniProtKB-KW"/>
</dbReference>
<keyword evidence="2" id="KW-0547">Nucleotide-binding</keyword>
<gene>
    <name evidence="4" type="ORF">ACHE_70385S</name>
</gene>
<dbReference type="Gene3D" id="3.40.50.300">
    <property type="entry name" value="P-loop containing nucleotide triphosphate hydrolases"/>
    <property type="match status" value="1"/>
</dbReference>
<dbReference type="GO" id="GO:0005524">
    <property type="term" value="F:ATP binding"/>
    <property type="evidence" value="ECO:0007669"/>
    <property type="project" value="InterPro"/>
</dbReference>
<dbReference type="KEGG" id="ache:ACHE_70385S"/>
<keyword evidence="1" id="KW-0378">Hydrolase</keyword>
<feature type="domain" description="Helicase ATP-binding" evidence="3">
    <location>
        <begin position="1"/>
        <end position="148"/>
    </location>
</feature>
<dbReference type="GO" id="GO:0016787">
    <property type="term" value="F:hydrolase activity"/>
    <property type="evidence" value="ECO:0007669"/>
    <property type="project" value="UniProtKB-KW"/>
</dbReference>
<dbReference type="AlphaFoldDB" id="A0A7R7VVG2"/>
<dbReference type="PANTHER" id="PTHR44533:SF4">
    <property type="entry name" value="DEAD_H RNA HELICASE, PUTATIVE-RELATED"/>
    <property type="match status" value="1"/>
</dbReference>
<protein>
    <recommendedName>
        <fullName evidence="3">Helicase ATP-binding domain-containing protein</fullName>
    </recommendedName>
</protein>
<reference evidence="4" key="2">
    <citation type="submission" date="2021-02" db="EMBL/GenBank/DDBJ databases">
        <title>Aspergillus chevalieri M1 genome sequence.</title>
        <authorList>
            <person name="Kadooka C."/>
            <person name="Mori K."/>
            <person name="Futagami T."/>
        </authorList>
    </citation>
    <scope>NUCLEOTIDE SEQUENCE</scope>
    <source>
        <strain evidence="4">M1</strain>
    </source>
</reference>
<evidence type="ECO:0000313" key="4">
    <source>
        <dbReference type="EMBL" id="BCR91542.1"/>
    </source>
</evidence>
<dbReference type="RefSeq" id="XP_043140064.1">
    <property type="nucleotide sequence ID" value="XM_043282712.1"/>
</dbReference>
<dbReference type="InterPro" id="IPR014001">
    <property type="entry name" value="Helicase_ATP-bd"/>
</dbReference>
<evidence type="ECO:0000259" key="3">
    <source>
        <dbReference type="PROSITE" id="PS51192"/>
    </source>
</evidence>
<dbReference type="GO" id="GO:0005737">
    <property type="term" value="C:cytoplasm"/>
    <property type="evidence" value="ECO:0007669"/>
    <property type="project" value="TreeGrafter"/>
</dbReference>
<dbReference type="InterPro" id="IPR027417">
    <property type="entry name" value="P-loop_NTPase"/>
</dbReference>
<dbReference type="GeneID" id="66985900"/>
<dbReference type="Proteomes" id="UP000637239">
    <property type="component" value="Chromosome 7"/>
</dbReference>
<keyword evidence="2" id="KW-0347">Helicase</keyword>
<keyword evidence="2" id="KW-0067">ATP-binding</keyword>
<proteinExistence type="predicted"/>
<evidence type="ECO:0000256" key="2">
    <source>
        <dbReference type="ARBA" id="ARBA00022806"/>
    </source>
</evidence>
<dbReference type="EMBL" id="AP024422">
    <property type="protein sequence ID" value="BCR91542.1"/>
    <property type="molecule type" value="Genomic_DNA"/>
</dbReference>
<dbReference type="SUPFAM" id="SSF52540">
    <property type="entry name" value="P-loop containing nucleoside triphosphate hydrolases"/>
    <property type="match status" value="1"/>
</dbReference>
<evidence type="ECO:0000256" key="1">
    <source>
        <dbReference type="ARBA" id="ARBA00022801"/>
    </source>
</evidence>
<dbReference type="InterPro" id="IPR011545">
    <property type="entry name" value="DEAD/DEAH_box_helicase_dom"/>
</dbReference>